<dbReference type="Proteomes" id="UP000282957">
    <property type="component" value="Unassembled WGS sequence"/>
</dbReference>
<evidence type="ECO:0000313" key="3">
    <source>
        <dbReference type="Proteomes" id="UP000282957"/>
    </source>
</evidence>
<feature type="transmembrane region" description="Helical" evidence="1">
    <location>
        <begin position="85"/>
        <end position="106"/>
    </location>
</feature>
<keyword evidence="1" id="KW-0472">Membrane</keyword>
<feature type="transmembrane region" description="Helical" evidence="1">
    <location>
        <begin position="20"/>
        <end position="37"/>
    </location>
</feature>
<keyword evidence="1" id="KW-0812">Transmembrane</keyword>
<name>A0A437MNJ1_9PROT</name>
<protein>
    <submittedName>
        <fullName evidence="2">OpgC domain-containing protein</fullName>
    </submittedName>
</protein>
<dbReference type="PANTHER" id="PTHR38592">
    <property type="entry name" value="BLL4819 PROTEIN"/>
    <property type="match status" value="1"/>
</dbReference>
<dbReference type="Pfam" id="PF10129">
    <property type="entry name" value="OpgC_C"/>
    <property type="match status" value="1"/>
</dbReference>
<feature type="transmembrane region" description="Helical" evidence="1">
    <location>
        <begin position="199"/>
        <end position="216"/>
    </location>
</feature>
<dbReference type="RefSeq" id="WP_127785971.1">
    <property type="nucleotide sequence ID" value="NZ_SACL01000001.1"/>
</dbReference>
<gene>
    <name evidence="2" type="ORF">EOD42_03615</name>
</gene>
<feature type="transmembrane region" description="Helical" evidence="1">
    <location>
        <begin position="272"/>
        <end position="293"/>
    </location>
</feature>
<feature type="transmembrane region" description="Helical" evidence="1">
    <location>
        <begin position="141"/>
        <end position="160"/>
    </location>
</feature>
<proteinExistence type="predicted"/>
<dbReference type="InterPro" id="IPR014550">
    <property type="entry name" value="UCP028704_OpgC"/>
</dbReference>
<feature type="transmembrane region" description="Helical" evidence="1">
    <location>
        <begin position="228"/>
        <end position="252"/>
    </location>
</feature>
<organism evidence="2 3">
    <name type="scientific">Rhodovarius crocodyli</name>
    <dbReference type="NCBI Taxonomy" id="1979269"/>
    <lineage>
        <taxon>Bacteria</taxon>
        <taxon>Pseudomonadati</taxon>
        <taxon>Pseudomonadota</taxon>
        <taxon>Alphaproteobacteria</taxon>
        <taxon>Acetobacterales</taxon>
        <taxon>Roseomonadaceae</taxon>
        <taxon>Rhodovarius</taxon>
    </lineage>
</organism>
<feature type="transmembrane region" description="Helical" evidence="1">
    <location>
        <begin position="43"/>
        <end position="64"/>
    </location>
</feature>
<dbReference type="PANTHER" id="PTHR38592:SF3">
    <property type="entry name" value="BLL4819 PROTEIN"/>
    <property type="match status" value="1"/>
</dbReference>
<dbReference type="OrthoDB" id="9775975at2"/>
<feature type="transmembrane region" description="Helical" evidence="1">
    <location>
        <begin position="341"/>
        <end position="363"/>
    </location>
</feature>
<accession>A0A437MNJ1</accession>
<feature type="transmembrane region" description="Helical" evidence="1">
    <location>
        <begin position="167"/>
        <end position="187"/>
    </location>
</feature>
<sequence>MQPMAGTTRDLRADLFRGIALWFIFIDHVPGNALGWFTLRNIAFADATELFVFLAGYAGGIAYGRQMERDGWLFAAARVMGRVGTLYVAHIFLFVVFTAQVGFSAARLDRGMYLDELQMDALGADPYQALLHALLLSFQPAFLNILPLYVALMAIFALVMPLLRWPWLLLGLSALGYALVRATGINLPSVNGEGWYFNPFAWQILYMCGAVVGFAPHGGRPILLPWRWWGAALCALLLLPCAGTMLAVWHAPDWLAQLPGPWATFLDGVDKTALHPLRLLSLLALAYLAAHLLPRGARLLEGRLARLFILLGQQSLPVFCAGIFLSFLGRLALEADDRGPMQLAVNVAGLAALAGVAWLSRWYDRRVSGARKPLPLAPVADRA</sequence>
<dbReference type="PIRSF" id="PIRSF028704">
    <property type="entry name" value="UPC028704"/>
    <property type="match status" value="1"/>
</dbReference>
<keyword evidence="3" id="KW-1185">Reference proteome</keyword>
<keyword evidence="1" id="KW-1133">Transmembrane helix</keyword>
<dbReference type="EMBL" id="SACL01000001">
    <property type="protein sequence ID" value="RVT99199.1"/>
    <property type="molecule type" value="Genomic_DNA"/>
</dbReference>
<comment type="caution">
    <text evidence="2">The sequence shown here is derived from an EMBL/GenBank/DDBJ whole genome shotgun (WGS) entry which is preliminary data.</text>
</comment>
<feature type="transmembrane region" description="Helical" evidence="1">
    <location>
        <begin position="305"/>
        <end position="329"/>
    </location>
</feature>
<evidence type="ECO:0000256" key="1">
    <source>
        <dbReference type="SAM" id="Phobius"/>
    </source>
</evidence>
<reference evidence="2 3" key="1">
    <citation type="submission" date="2019-01" db="EMBL/GenBank/DDBJ databases">
        <authorList>
            <person name="Chen W.-M."/>
        </authorList>
    </citation>
    <scope>NUCLEOTIDE SEQUENCE [LARGE SCALE GENOMIC DNA]</scope>
    <source>
        <strain evidence="2 3">CCP-6</strain>
    </source>
</reference>
<dbReference type="AlphaFoldDB" id="A0A437MNJ1"/>
<evidence type="ECO:0000313" key="2">
    <source>
        <dbReference type="EMBL" id="RVT99199.1"/>
    </source>
</evidence>